<evidence type="ECO:0000313" key="1">
    <source>
        <dbReference type="Proteomes" id="UP000887579"/>
    </source>
</evidence>
<proteinExistence type="predicted"/>
<evidence type="ECO:0000313" key="2">
    <source>
        <dbReference type="WBParaSite" id="ES5_v2.g11709.t1"/>
    </source>
</evidence>
<organism evidence="1 2">
    <name type="scientific">Panagrolaimus sp. ES5</name>
    <dbReference type="NCBI Taxonomy" id="591445"/>
    <lineage>
        <taxon>Eukaryota</taxon>
        <taxon>Metazoa</taxon>
        <taxon>Ecdysozoa</taxon>
        <taxon>Nematoda</taxon>
        <taxon>Chromadorea</taxon>
        <taxon>Rhabditida</taxon>
        <taxon>Tylenchina</taxon>
        <taxon>Panagrolaimomorpha</taxon>
        <taxon>Panagrolaimoidea</taxon>
        <taxon>Panagrolaimidae</taxon>
        <taxon>Panagrolaimus</taxon>
    </lineage>
</organism>
<sequence length="113" mass="13038">MLNLYFLAAVLITLPGVTEAIHPHRSFHENYYPLRKDAASIQPFIQEIMVIGHQKKPETFSANMLNDENNSNIFHLLPNYNKLSKRSYDEGNVGKRVYLARVGKRQYYAARIG</sequence>
<name>A0AC34F3S4_9BILA</name>
<protein>
    <submittedName>
        <fullName evidence="2">Uncharacterized protein</fullName>
    </submittedName>
</protein>
<accession>A0AC34F3S4</accession>
<dbReference type="Proteomes" id="UP000887579">
    <property type="component" value="Unplaced"/>
</dbReference>
<reference evidence="2" key="1">
    <citation type="submission" date="2022-11" db="UniProtKB">
        <authorList>
            <consortium name="WormBaseParasite"/>
        </authorList>
    </citation>
    <scope>IDENTIFICATION</scope>
</reference>
<dbReference type="WBParaSite" id="ES5_v2.g11709.t1">
    <property type="protein sequence ID" value="ES5_v2.g11709.t1"/>
    <property type="gene ID" value="ES5_v2.g11709"/>
</dbReference>